<feature type="transmembrane region" description="Helical" evidence="4">
    <location>
        <begin position="9"/>
        <end position="32"/>
    </location>
</feature>
<feature type="transmembrane region" description="Helical" evidence="4">
    <location>
        <begin position="136"/>
        <end position="156"/>
    </location>
</feature>
<keyword evidence="3 4" id="KW-0472">Membrane</keyword>
<gene>
    <name evidence="6" type="ORF">GR257_29765</name>
</gene>
<dbReference type="PROSITE" id="PS50850">
    <property type="entry name" value="MFS"/>
    <property type="match status" value="1"/>
</dbReference>
<evidence type="ECO:0000256" key="4">
    <source>
        <dbReference type="SAM" id="Phobius"/>
    </source>
</evidence>
<reference evidence="6 7" key="1">
    <citation type="submission" date="2019-12" db="EMBL/GenBank/DDBJ databases">
        <title>Rhizobium genotypes associated with high levels of biological nitrogen fixation by grain legumes in a temperate-maritime cropping system.</title>
        <authorList>
            <person name="Maluk M."/>
            <person name="Francesc Ferrando Molina F."/>
            <person name="Lopez Del Egido L."/>
            <person name="Lafos M."/>
            <person name="Langarica-Fuentes A."/>
            <person name="Gebre Yohannes G."/>
            <person name="Young M.W."/>
            <person name="Martin P."/>
            <person name="Gantlett R."/>
            <person name="Kenicer G."/>
            <person name="Hawes C."/>
            <person name="Begg G.S."/>
            <person name="Quilliam R.S."/>
            <person name="Squire G.R."/>
            <person name="Poole P.S."/>
            <person name="Young P.W."/>
            <person name="Iannetta P.M."/>
            <person name="James E.K."/>
        </authorList>
    </citation>
    <scope>NUCLEOTIDE SEQUENCE [LARGE SCALE GENOMIC DNA]</scope>
    <source>
        <strain evidence="6 7">JHI54</strain>
    </source>
</reference>
<evidence type="ECO:0000313" key="6">
    <source>
        <dbReference type="EMBL" id="NEK18979.1"/>
    </source>
</evidence>
<dbReference type="InterPro" id="IPR036259">
    <property type="entry name" value="MFS_trans_sf"/>
</dbReference>
<evidence type="ECO:0000256" key="1">
    <source>
        <dbReference type="ARBA" id="ARBA00022692"/>
    </source>
</evidence>
<accession>A0A7K3VP86</accession>
<evidence type="ECO:0000259" key="5">
    <source>
        <dbReference type="PROSITE" id="PS50850"/>
    </source>
</evidence>
<dbReference type="InterPro" id="IPR050327">
    <property type="entry name" value="Proton-linked_MCT"/>
</dbReference>
<dbReference type="InterPro" id="IPR011701">
    <property type="entry name" value="MFS"/>
</dbReference>
<feature type="transmembrane region" description="Helical" evidence="4">
    <location>
        <begin position="217"/>
        <end position="241"/>
    </location>
</feature>
<dbReference type="Proteomes" id="UP000471705">
    <property type="component" value="Unassembled WGS sequence"/>
</dbReference>
<feature type="transmembrane region" description="Helical" evidence="4">
    <location>
        <begin position="369"/>
        <end position="392"/>
    </location>
</feature>
<dbReference type="Pfam" id="PF07690">
    <property type="entry name" value="MFS_1"/>
    <property type="match status" value="1"/>
</dbReference>
<comment type="caution">
    <text evidence="6">The sequence shown here is derived from an EMBL/GenBank/DDBJ whole genome shotgun (WGS) entry which is preliminary data.</text>
</comment>
<organism evidence="6 7">
    <name type="scientific">Rhizobium leguminosarum</name>
    <dbReference type="NCBI Taxonomy" id="384"/>
    <lineage>
        <taxon>Bacteria</taxon>
        <taxon>Pseudomonadati</taxon>
        <taxon>Pseudomonadota</taxon>
        <taxon>Alphaproteobacteria</taxon>
        <taxon>Hyphomicrobiales</taxon>
        <taxon>Rhizobiaceae</taxon>
        <taxon>Rhizobium/Agrobacterium group</taxon>
        <taxon>Rhizobium</taxon>
    </lineage>
</organism>
<feature type="transmembrane region" description="Helical" evidence="4">
    <location>
        <begin position="77"/>
        <end position="99"/>
    </location>
</feature>
<feature type="domain" description="Major facilitator superfamily (MFS) profile" evidence="5">
    <location>
        <begin position="1"/>
        <end position="397"/>
    </location>
</feature>
<dbReference type="PANTHER" id="PTHR11360">
    <property type="entry name" value="MONOCARBOXYLATE TRANSPORTER"/>
    <property type="match status" value="1"/>
</dbReference>
<dbReference type="GO" id="GO:0022857">
    <property type="term" value="F:transmembrane transporter activity"/>
    <property type="evidence" value="ECO:0007669"/>
    <property type="project" value="InterPro"/>
</dbReference>
<keyword evidence="1 4" id="KW-0812">Transmembrane</keyword>
<dbReference type="InterPro" id="IPR020846">
    <property type="entry name" value="MFS_dom"/>
</dbReference>
<feature type="transmembrane region" description="Helical" evidence="4">
    <location>
        <begin position="105"/>
        <end position="124"/>
    </location>
</feature>
<feature type="transmembrane region" description="Helical" evidence="4">
    <location>
        <begin position="44"/>
        <end position="65"/>
    </location>
</feature>
<keyword evidence="2 4" id="KW-1133">Transmembrane helix</keyword>
<evidence type="ECO:0000313" key="7">
    <source>
        <dbReference type="Proteomes" id="UP000471705"/>
    </source>
</evidence>
<evidence type="ECO:0000256" key="2">
    <source>
        <dbReference type="ARBA" id="ARBA00022989"/>
    </source>
</evidence>
<protein>
    <submittedName>
        <fullName evidence="6">MFS transporter</fullName>
    </submittedName>
</protein>
<proteinExistence type="predicted"/>
<dbReference type="Gene3D" id="1.20.1250.20">
    <property type="entry name" value="MFS general substrate transporter like domains"/>
    <property type="match status" value="1"/>
</dbReference>
<dbReference type="PANTHER" id="PTHR11360:SF308">
    <property type="entry name" value="BLL3089 PROTEIN"/>
    <property type="match status" value="1"/>
</dbReference>
<sequence>MRSYQSRSVVVTAIGLMQILSWGSSYYLVAIIAQPIAKDTGWPLSSVVGGLSVGLITAGLISPKIGKMIDIHGPQRVSVLAAFLLAGGLIMLAVANTWVFYLASWAVLGLGMGAGLYDAAFAALGRIYGQDARSAITTVTLFGGFASTVCWPLTAFGTEHIGWRATCLVYAAAHLLLSLPASIFILPIIAAPAVAAQETAATAKPGNSSTLGARRNIPILIALVAYIVLSSIVASVVAVYLMTFMESDGIEMATAVSLGALVGPSQVGARLYEAVLGRRLDPKWTALTSAVLTLIGVALLTNHKLAAVAVIAYGAGNGLRSIVRGSLPLALFGSQGYATLMGRLALPSLLAQSIAPFLGALLLERAGVQVTATTLALLALVSVLALLPLFLASRAQKS</sequence>
<evidence type="ECO:0000256" key="3">
    <source>
        <dbReference type="ARBA" id="ARBA00023136"/>
    </source>
</evidence>
<dbReference type="AlphaFoldDB" id="A0A7K3VP86"/>
<dbReference type="SUPFAM" id="SSF103473">
    <property type="entry name" value="MFS general substrate transporter"/>
    <property type="match status" value="1"/>
</dbReference>
<name>A0A7K3VP86_RHILE</name>
<dbReference type="EMBL" id="WUFV01000025">
    <property type="protein sequence ID" value="NEK18979.1"/>
    <property type="molecule type" value="Genomic_DNA"/>
</dbReference>
<feature type="transmembrane region" description="Helical" evidence="4">
    <location>
        <begin position="168"/>
        <end position="196"/>
    </location>
</feature>